<dbReference type="RefSeq" id="WP_252425683.1">
    <property type="nucleotide sequence ID" value="NZ_JAMWMR010000013.1"/>
</dbReference>
<gene>
    <name evidence="1" type="ORF">NGF19_16500</name>
</gene>
<dbReference type="Proteomes" id="UP001523219">
    <property type="component" value="Unassembled WGS sequence"/>
</dbReference>
<comment type="caution">
    <text evidence="1">The sequence shown here is derived from an EMBL/GenBank/DDBJ whole genome shotgun (WGS) entry which is preliminary data.</text>
</comment>
<evidence type="ECO:0000313" key="2">
    <source>
        <dbReference type="Proteomes" id="UP001523219"/>
    </source>
</evidence>
<dbReference type="EMBL" id="JAMWMR010000013">
    <property type="protein sequence ID" value="MCN9242373.1"/>
    <property type="molecule type" value="Genomic_DNA"/>
</dbReference>
<proteinExistence type="predicted"/>
<accession>A0ABT0ZFM2</accession>
<name>A0ABT0ZFM2_9ACTN</name>
<evidence type="ECO:0000313" key="1">
    <source>
        <dbReference type="EMBL" id="MCN9242373.1"/>
    </source>
</evidence>
<reference evidence="1 2" key="1">
    <citation type="submission" date="2022-05" db="EMBL/GenBank/DDBJ databases">
        <title>Streptomyces sp. nov. RY43-2 isolated from soil of a peat swamp forest.</title>
        <authorList>
            <person name="Kanchanasin P."/>
            <person name="Tanasupawat S."/>
            <person name="Phongsopitanun W."/>
        </authorList>
    </citation>
    <scope>NUCLEOTIDE SEQUENCE [LARGE SCALE GENOMIC DNA]</scope>
    <source>
        <strain evidence="1 2">RY43-2</strain>
    </source>
</reference>
<keyword evidence="2" id="KW-1185">Reference proteome</keyword>
<protein>
    <submittedName>
        <fullName evidence="1">Uncharacterized protein</fullName>
    </submittedName>
</protein>
<organism evidence="1 2">
    <name type="scientific">Streptomyces macrolidinus</name>
    <dbReference type="NCBI Taxonomy" id="2952607"/>
    <lineage>
        <taxon>Bacteria</taxon>
        <taxon>Bacillati</taxon>
        <taxon>Actinomycetota</taxon>
        <taxon>Actinomycetes</taxon>
        <taxon>Kitasatosporales</taxon>
        <taxon>Streptomycetaceae</taxon>
        <taxon>Streptomyces</taxon>
    </lineage>
</organism>
<sequence>MLHPASADGMPCPTGSVLVVNLHLINDVPDGLTRRAQRFVGVHGIKVDTRSVEQHRQWWLEQDIPAAVIDRMVICQEQWPGHQGHRR</sequence>